<name>A0A1X2Z800_BIFAD</name>
<evidence type="ECO:0000313" key="2">
    <source>
        <dbReference type="EMBL" id="OSG90538.1"/>
    </source>
</evidence>
<reference evidence="2 3" key="1">
    <citation type="journal article" date="2016" name="Sci. Rep.">
        <title>Evaluation of genetic diversity among strains of the human gut commensal Bifidobacterium adolescentis.</title>
        <authorList>
            <person name="Duranti S."/>
            <person name="Milani C."/>
            <person name="Lugli G.A."/>
            <person name="Mancabelli L."/>
            <person name="Turroni F."/>
            <person name="Ferrario C."/>
            <person name="Mangifesta M."/>
            <person name="Viappiani A."/>
            <person name="Sanchez B."/>
            <person name="Margolles A."/>
            <person name="van Sinderen D."/>
            <person name="Ventura M."/>
        </authorList>
    </citation>
    <scope>NUCLEOTIDE SEQUENCE [LARGE SCALE GENOMIC DNA]</scope>
    <source>
        <strain evidence="2 3">AD2-8</strain>
    </source>
</reference>
<feature type="compositionally biased region" description="Polar residues" evidence="1">
    <location>
        <begin position="1"/>
        <end position="14"/>
    </location>
</feature>
<dbReference type="EMBL" id="LNKF01000020">
    <property type="protein sequence ID" value="OSG90538.1"/>
    <property type="molecule type" value="Genomic_DNA"/>
</dbReference>
<dbReference type="RefSeq" id="WP_085408782.1">
    <property type="nucleotide sequence ID" value="NZ_LNKF01000020.1"/>
</dbReference>
<feature type="region of interest" description="Disordered" evidence="1">
    <location>
        <begin position="1"/>
        <end position="39"/>
    </location>
</feature>
<dbReference type="AlphaFoldDB" id="A0A1X2Z800"/>
<protein>
    <submittedName>
        <fullName evidence="2">Uncharacterized protein</fullName>
    </submittedName>
</protein>
<gene>
    <name evidence="2" type="ORF">AD0028_1995</name>
</gene>
<proteinExistence type="predicted"/>
<organism evidence="2 3">
    <name type="scientific">Bifidobacterium adolescentis</name>
    <dbReference type="NCBI Taxonomy" id="1680"/>
    <lineage>
        <taxon>Bacteria</taxon>
        <taxon>Bacillati</taxon>
        <taxon>Actinomycetota</taxon>
        <taxon>Actinomycetes</taxon>
        <taxon>Bifidobacteriales</taxon>
        <taxon>Bifidobacteriaceae</taxon>
        <taxon>Bifidobacterium</taxon>
    </lineage>
</organism>
<evidence type="ECO:0000256" key="1">
    <source>
        <dbReference type="SAM" id="MobiDB-lite"/>
    </source>
</evidence>
<accession>A0A1X2Z800</accession>
<evidence type="ECO:0000313" key="3">
    <source>
        <dbReference type="Proteomes" id="UP000193664"/>
    </source>
</evidence>
<sequence>MAIDSKGNNHQPKGTPNAGKFAPKAGAGDDDDLHEDAFRNVRHPRCMPGSWLGGGFAPPTKDGFDADPYMRSDAGGVRADADDMAEFRKALPVRPMAMSDREYGEAATVEDGAVRLYSGSNPRIPLLETRLEEGEDPRSAAYRGLWHDESVLQRFAHDCAGRRILDVLPEAGRVDDDTVSVPTRDGGHAEIWFDGDTAQIQPYDENGVRSLDDWVGLYECGSVDAYMQKIVDKVNAIW</sequence>
<dbReference type="Proteomes" id="UP000193664">
    <property type="component" value="Unassembled WGS sequence"/>
</dbReference>
<comment type="caution">
    <text evidence="2">The sequence shown here is derived from an EMBL/GenBank/DDBJ whole genome shotgun (WGS) entry which is preliminary data.</text>
</comment>